<dbReference type="PANTHER" id="PTHR11467">
    <property type="entry name" value="HISTONE H1"/>
    <property type="match status" value="1"/>
</dbReference>
<protein>
    <recommendedName>
        <fullName evidence="5">H15 domain-containing protein</fullName>
    </recommendedName>
</protein>
<comment type="caution">
    <text evidence="6">The sequence shown here is derived from an EMBL/GenBank/DDBJ whole genome shotgun (WGS) entry which is preliminary data.</text>
</comment>
<dbReference type="FunFam" id="1.10.10.10:FF:000637">
    <property type="entry name" value="Histone H1.2"/>
    <property type="match status" value="1"/>
</dbReference>
<feature type="compositionally biased region" description="Pro residues" evidence="4">
    <location>
        <begin position="1"/>
        <end position="17"/>
    </location>
</feature>
<dbReference type="OrthoDB" id="1110759at2759"/>
<dbReference type="CDD" id="cd00073">
    <property type="entry name" value="H15"/>
    <property type="match status" value="1"/>
</dbReference>
<dbReference type="AlphaFoldDB" id="A0A9P1E6T9"/>
<dbReference type="SMART" id="SM00526">
    <property type="entry name" value="H15"/>
    <property type="match status" value="1"/>
</dbReference>
<dbReference type="PANTHER" id="PTHR11467:SF29">
    <property type="entry name" value="OS03G0711600 PROTEIN"/>
    <property type="match status" value="1"/>
</dbReference>
<dbReference type="EMBL" id="CAMAPE010000016">
    <property type="protein sequence ID" value="CAH9082784.1"/>
    <property type="molecule type" value="Genomic_DNA"/>
</dbReference>
<dbReference type="SUPFAM" id="SSF46785">
    <property type="entry name" value="Winged helix' DNA-binding domain"/>
    <property type="match status" value="1"/>
</dbReference>
<dbReference type="PROSITE" id="PS51504">
    <property type="entry name" value="H15"/>
    <property type="match status" value="1"/>
</dbReference>
<sequence length="489" mass="53108">MDPLIQPPPSPPPPPQPQTEVGEPLDSARIAQVANPTPAHLPTHNHPSYAEMITTAVATLKETNGSSRQAIARYIERFYSDLPHTHSSLLSHHLKRLKNTGQLVMVKHSYKLPGSLTQKHPQPKIEENGAPTSCSKKRPGRPPKLNPQTQLQPDSKHQLEFQQQPLFNFQPEPISQFQVHDQGQLQFPQEEAQFEGQPFVVPDSREVPRMEPESVLASLGLLDAPPPPATIDTAVTKRRPGRPKKTDSENKSPAQLTSVKRSRGRPRKPGLTTPSGGSGRPRGRPKRNTNISSLLGPLPAAAVAMKPPSRPRGRPAKSSAHQFGGVVGGSVINVPITNGNDTAARKETPLPVVGSSNGVLLPMPKRRGRPPRLSSQPAAWNSGCGHGMVSQAPRPRGRPPRSSYNGGVYKKPRKLSGKPLGRPTKNTPLIAPIASYSHHLALEGHLEQLKSRIMETASFIRPFLNHETAVTALYDLEAFADGVKPVQPA</sequence>
<evidence type="ECO:0000313" key="6">
    <source>
        <dbReference type="EMBL" id="CAH9082784.1"/>
    </source>
</evidence>
<keyword evidence="2" id="KW-0238">DNA-binding</keyword>
<dbReference type="InterPro" id="IPR017956">
    <property type="entry name" value="AT_hook_DNA-bd_motif"/>
</dbReference>
<dbReference type="GO" id="GO:0003690">
    <property type="term" value="F:double-stranded DNA binding"/>
    <property type="evidence" value="ECO:0007669"/>
    <property type="project" value="TreeGrafter"/>
</dbReference>
<name>A0A9P1E6T9_CUSEU</name>
<dbReference type="Pfam" id="PF00538">
    <property type="entry name" value="Linker_histone"/>
    <property type="match status" value="1"/>
</dbReference>
<dbReference type="PRINTS" id="PR00929">
    <property type="entry name" value="ATHOOK"/>
</dbReference>
<keyword evidence="3" id="KW-0539">Nucleus</keyword>
<reference evidence="6" key="1">
    <citation type="submission" date="2022-07" db="EMBL/GenBank/DDBJ databases">
        <authorList>
            <person name="Macas J."/>
            <person name="Novak P."/>
            <person name="Neumann P."/>
        </authorList>
    </citation>
    <scope>NUCLEOTIDE SEQUENCE</scope>
</reference>
<evidence type="ECO:0000313" key="7">
    <source>
        <dbReference type="Proteomes" id="UP001152484"/>
    </source>
</evidence>
<comment type="subcellular location">
    <subcellularLocation>
        <location evidence="1">Nucleus</location>
    </subcellularLocation>
</comment>
<dbReference type="InterPro" id="IPR036388">
    <property type="entry name" value="WH-like_DNA-bd_sf"/>
</dbReference>
<feature type="region of interest" description="Disordered" evidence="4">
    <location>
        <begin position="1"/>
        <end position="24"/>
    </location>
</feature>
<dbReference type="GO" id="GO:0045910">
    <property type="term" value="P:negative regulation of DNA recombination"/>
    <property type="evidence" value="ECO:0007669"/>
    <property type="project" value="TreeGrafter"/>
</dbReference>
<evidence type="ECO:0000256" key="2">
    <source>
        <dbReference type="ARBA" id="ARBA00023125"/>
    </source>
</evidence>
<dbReference type="GO" id="GO:0005730">
    <property type="term" value="C:nucleolus"/>
    <property type="evidence" value="ECO:0007669"/>
    <property type="project" value="TreeGrafter"/>
</dbReference>
<feature type="region of interest" description="Disordered" evidence="4">
    <location>
        <begin position="114"/>
        <end position="157"/>
    </location>
</feature>
<organism evidence="6 7">
    <name type="scientific">Cuscuta europaea</name>
    <name type="common">European dodder</name>
    <dbReference type="NCBI Taxonomy" id="41803"/>
    <lineage>
        <taxon>Eukaryota</taxon>
        <taxon>Viridiplantae</taxon>
        <taxon>Streptophyta</taxon>
        <taxon>Embryophyta</taxon>
        <taxon>Tracheophyta</taxon>
        <taxon>Spermatophyta</taxon>
        <taxon>Magnoliopsida</taxon>
        <taxon>eudicotyledons</taxon>
        <taxon>Gunneridae</taxon>
        <taxon>Pentapetalae</taxon>
        <taxon>asterids</taxon>
        <taxon>lamiids</taxon>
        <taxon>Solanales</taxon>
        <taxon>Convolvulaceae</taxon>
        <taxon>Cuscuteae</taxon>
        <taxon>Cuscuta</taxon>
        <taxon>Cuscuta subgen. Cuscuta</taxon>
    </lineage>
</organism>
<feature type="region of interest" description="Disordered" evidence="4">
    <location>
        <begin position="340"/>
        <end position="424"/>
    </location>
</feature>
<evidence type="ECO:0000256" key="3">
    <source>
        <dbReference type="ARBA" id="ARBA00023242"/>
    </source>
</evidence>
<dbReference type="GO" id="GO:0006334">
    <property type="term" value="P:nucleosome assembly"/>
    <property type="evidence" value="ECO:0007669"/>
    <property type="project" value="InterPro"/>
</dbReference>
<dbReference type="InterPro" id="IPR005818">
    <property type="entry name" value="Histone_H1/H5_H15"/>
</dbReference>
<feature type="region of interest" description="Disordered" evidence="4">
    <location>
        <begin position="218"/>
        <end position="324"/>
    </location>
</feature>
<dbReference type="InterPro" id="IPR036390">
    <property type="entry name" value="WH_DNA-bd_sf"/>
</dbReference>
<dbReference type="Proteomes" id="UP001152484">
    <property type="component" value="Unassembled WGS sequence"/>
</dbReference>
<accession>A0A9P1E6T9</accession>
<dbReference type="SMART" id="SM00384">
    <property type="entry name" value="AT_hook"/>
    <property type="match status" value="8"/>
</dbReference>
<feature type="domain" description="H15" evidence="5">
    <location>
        <begin position="45"/>
        <end position="114"/>
    </location>
</feature>
<evidence type="ECO:0000259" key="5">
    <source>
        <dbReference type="PROSITE" id="PS51504"/>
    </source>
</evidence>
<dbReference type="Gene3D" id="1.10.10.10">
    <property type="entry name" value="Winged helix-like DNA-binding domain superfamily/Winged helix DNA-binding domain"/>
    <property type="match status" value="1"/>
</dbReference>
<dbReference type="GO" id="GO:0000786">
    <property type="term" value="C:nucleosome"/>
    <property type="evidence" value="ECO:0007669"/>
    <property type="project" value="InterPro"/>
</dbReference>
<dbReference type="GO" id="GO:0031492">
    <property type="term" value="F:nucleosomal DNA binding"/>
    <property type="evidence" value="ECO:0007669"/>
    <property type="project" value="TreeGrafter"/>
</dbReference>
<gene>
    <name evidence="6" type="ORF">CEURO_LOCUS8395</name>
</gene>
<dbReference type="GO" id="GO:0030261">
    <property type="term" value="P:chromosome condensation"/>
    <property type="evidence" value="ECO:0007669"/>
    <property type="project" value="TreeGrafter"/>
</dbReference>
<proteinExistence type="predicted"/>
<evidence type="ECO:0000256" key="4">
    <source>
        <dbReference type="SAM" id="MobiDB-lite"/>
    </source>
</evidence>
<keyword evidence="7" id="KW-1185">Reference proteome</keyword>
<evidence type="ECO:0000256" key="1">
    <source>
        <dbReference type="ARBA" id="ARBA00004123"/>
    </source>
</evidence>